<dbReference type="GO" id="GO:0033314">
    <property type="term" value="P:mitotic DNA replication checkpoint signaling"/>
    <property type="evidence" value="ECO:0007669"/>
    <property type="project" value="TreeGrafter"/>
</dbReference>
<dbReference type="Gene3D" id="3.40.50.10190">
    <property type="entry name" value="BRCT domain"/>
    <property type="match status" value="5"/>
</dbReference>
<feature type="compositionally biased region" description="Low complexity" evidence="2">
    <location>
        <begin position="818"/>
        <end position="834"/>
    </location>
</feature>
<feature type="region of interest" description="Disordered" evidence="2">
    <location>
        <begin position="206"/>
        <end position="289"/>
    </location>
</feature>
<reference evidence="4 5" key="1">
    <citation type="journal article" date="2013" name="PLoS Genet.">
        <title>Genomic mechanisms accounting for the adaptation to parasitism in nematode-trapping fungi.</title>
        <authorList>
            <person name="Meerupati T."/>
            <person name="Andersson K.M."/>
            <person name="Friman E."/>
            <person name="Kumar D."/>
            <person name="Tunlid A."/>
            <person name="Ahren D."/>
        </authorList>
    </citation>
    <scope>NUCLEOTIDE SEQUENCE [LARGE SCALE GENOMIC DNA]</scope>
    <source>
        <strain evidence="4 5">CBS 200.50</strain>
    </source>
</reference>
<dbReference type="OMA" id="PMKRHNI"/>
<dbReference type="PROSITE" id="PS50172">
    <property type="entry name" value="BRCT"/>
    <property type="match status" value="5"/>
</dbReference>
<feature type="compositionally biased region" description="Polar residues" evidence="2">
    <location>
        <begin position="642"/>
        <end position="657"/>
    </location>
</feature>
<feature type="domain" description="BRCT" evidence="3">
    <location>
        <begin position="309"/>
        <end position="406"/>
    </location>
</feature>
<gene>
    <name evidence="4" type="ORF">H072_7019</name>
</gene>
<organism evidence="4 5">
    <name type="scientific">Dactylellina haptotyla (strain CBS 200.50)</name>
    <name type="common">Nematode-trapping fungus</name>
    <name type="synonym">Monacrosporium haptotylum</name>
    <dbReference type="NCBI Taxonomy" id="1284197"/>
    <lineage>
        <taxon>Eukaryota</taxon>
        <taxon>Fungi</taxon>
        <taxon>Dikarya</taxon>
        <taxon>Ascomycota</taxon>
        <taxon>Pezizomycotina</taxon>
        <taxon>Orbiliomycetes</taxon>
        <taxon>Orbiliales</taxon>
        <taxon>Orbiliaceae</taxon>
        <taxon>Dactylellina</taxon>
    </lineage>
</organism>
<dbReference type="Pfam" id="PF12738">
    <property type="entry name" value="PTCB-BRCT"/>
    <property type="match status" value="2"/>
</dbReference>
<evidence type="ECO:0000313" key="4">
    <source>
        <dbReference type="EMBL" id="EPS39230.1"/>
    </source>
</evidence>
<accession>S8A893</accession>
<dbReference type="Proteomes" id="UP000015100">
    <property type="component" value="Unassembled WGS sequence"/>
</dbReference>
<feature type="compositionally biased region" description="Low complexity" evidence="2">
    <location>
        <begin position="697"/>
        <end position="709"/>
    </location>
</feature>
<evidence type="ECO:0000256" key="2">
    <source>
        <dbReference type="SAM" id="MobiDB-lite"/>
    </source>
</evidence>
<keyword evidence="5" id="KW-1185">Reference proteome</keyword>
<dbReference type="eggNOG" id="KOG1929">
    <property type="taxonomic scope" value="Eukaryota"/>
</dbReference>
<sequence length="918" mass="102552">MGSVEGTTAADLPFRGLILCCTSIAHDIRAEITKKATDLGATWKQDLTSDATHLIVGDVTTTKYRYVAKQRPDVKPMKTSFIERAHEAWVSGEDIPVYQLEVDHAFPPFTGLRLCLTNINDEQERHIIQKNAEKNGAIYHGDLTKQVTHLVAARSEGKKYQFAKQWGIKIVCLDWFYQTLERGMALDESYFSFDLPLAERGQGAWVRPTTGKRKLSEREASNKSDGRTKSDPARRKIKRAASDRLSSGSQNLWGDIMGQAKGPKPERPSEWGSDAPQRSGSKNGQDAELDVPYVNVRASMSMSDIHPEQPKKMFHDKNFHVYGFNSEKESKIRDVIRSYDGNTFAGLQELFEASASRYVIIVPDTYVQADCPRISDASRAVQIVTFWWLERSLHEDKFIEPDEYPLGRPMKRHNIPEFQKMTISVTRFDGVDYLHYTKAIGSLGAEFCEKVFKSRSMLLVNSKDRSGKNDKTNAAEAWRIPMVSHEWLLECISEGEFVPYKKYILNKKPIDEAAPTIKTEVGANALEGCAVKLDSAVEEDRDKLEQAVFYLGGLVVSSFDSEIPITHFVTTASSASNPSRELIRAWRIDGCFVVTEIWLKMSMKKKERSLEHRYLVKNPKPYSTSSTTPRKSKDVRNGGSGQNSLAQDSNPQQSDSENPFTIEEIDVQPDIDNAADRLLPLSISPLANEKKPHTYRSQSTSVSTTPSKSKIMTLKTPSKRSPVKQPILNVAPPLETDKPAANGRRLLQNNLTEILRLAKQENKTSGVPRRPPRKFQGRANSASESGLLGNDSNSLPRSNSLKSAAAGESIADDSNNKNDSLSRTNSNTLSNNLDFGESMVYDSNHESGGRRGPHSDFDPPSQAIHYIDTDAEAERKKLFEKLALTDDGGDMKGRKVFQSTVSAQELGGPVPRRTRRLA</sequence>
<feature type="compositionally biased region" description="Polar residues" evidence="2">
    <location>
        <begin position="778"/>
        <end position="802"/>
    </location>
</feature>
<dbReference type="GO" id="GO:0006270">
    <property type="term" value="P:DNA replication initiation"/>
    <property type="evidence" value="ECO:0007669"/>
    <property type="project" value="TreeGrafter"/>
</dbReference>
<proteinExistence type="predicted"/>
<feature type="compositionally biased region" description="Basic and acidic residues" evidence="2">
    <location>
        <begin position="843"/>
        <end position="857"/>
    </location>
</feature>
<comment type="caution">
    <text evidence="4">The sequence shown here is derived from an EMBL/GenBank/DDBJ whole genome shotgun (WGS) entry which is preliminary data.</text>
</comment>
<dbReference type="Pfam" id="PF16589">
    <property type="entry name" value="BRCT_2"/>
    <property type="match status" value="1"/>
</dbReference>
<dbReference type="InterPro" id="IPR059215">
    <property type="entry name" value="BRCT2_TopBP1-like"/>
</dbReference>
<feature type="region of interest" description="Disordered" evidence="2">
    <location>
        <begin position="618"/>
        <end position="657"/>
    </location>
</feature>
<feature type="domain" description="BRCT" evidence="3">
    <location>
        <begin position="413"/>
        <end position="505"/>
    </location>
</feature>
<dbReference type="STRING" id="1284197.S8A893"/>
<dbReference type="OrthoDB" id="251770at2759"/>
<reference evidence="5" key="2">
    <citation type="submission" date="2013-04" db="EMBL/GenBank/DDBJ databases">
        <title>Genomic mechanisms accounting for the adaptation to parasitism in nematode-trapping fungi.</title>
        <authorList>
            <person name="Ahren D.G."/>
        </authorList>
    </citation>
    <scope>NUCLEOTIDE SEQUENCE [LARGE SCALE GENOMIC DNA]</scope>
    <source>
        <strain evidence="5">CBS 200.50</strain>
    </source>
</reference>
<dbReference type="CDD" id="cd17723">
    <property type="entry name" value="BRCT_Rad4_rpt4"/>
    <property type="match status" value="1"/>
</dbReference>
<dbReference type="CDD" id="cd17731">
    <property type="entry name" value="BRCT_TopBP1_rpt2_like"/>
    <property type="match status" value="1"/>
</dbReference>
<dbReference type="PANTHER" id="PTHR13561">
    <property type="entry name" value="DNA REPLICATION REGULATOR DPB11-RELATED"/>
    <property type="match status" value="1"/>
</dbReference>
<dbReference type="CDD" id="cd00027">
    <property type="entry name" value="BRCT"/>
    <property type="match status" value="1"/>
</dbReference>
<dbReference type="InterPro" id="IPR001357">
    <property type="entry name" value="BRCT_dom"/>
</dbReference>
<evidence type="ECO:0000313" key="5">
    <source>
        <dbReference type="Proteomes" id="UP000015100"/>
    </source>
</evidence>
<dbReference type="EMBL" id="AQGS01000484">
    <property type="protein sequence ID" value="EPS39230.1"/>
    <property type="molecule type" value="Genomic_DNA"/>
</dbReference>
<evidence type="ECO:0000256" key="1">
    <source>
        <dbReference type="ARBA" id="ARBA00022737"/>
    </source>
</evidence>
<dbReference type="InterPro" id="IPR036420">
    <property type="entry name" value="BRCT_dom_sf"/>
</dbReference>
<name>S8A893_DACHA</name>
<evidence type="ECO:0000259" key="3">
    <source>
        <dbReference type="PROSITE" id="PS50172"/>
    </source>
</evidence>
<dbReference type="SUPFAM" id="SSF52113">
    <property type="entry name" value="BRCT domain"/>
    <property type="match status" value="5"/>
</dbReference>
<dbReference type="GO" id="GO:0007095">
    <property type="term" value="P:mitotic G2 DNA damage checkpoint signaling"/>
    <property type="evidence" value="ECO:0007669"/>
    <property type="project" value="TreeGrafter"/>
</dbReference>
<protein>
    <recommendedName>
        <fullName evidence="3">BRCT domain-containing protein</fullName>
    </recommendedName>
</protein>
<feature type="region of interest" description="Disordered" evidence="2">
    <location>
        <begin position="758"/>
        <end position="858"/>
    </location>
</feature>
<feature type="domain" description="BRCT" evidence="3">
    <location>
        <begin position="521"/>
        <end position="616"/>
    </location>
</feature>
<dbReference type="AlphaFoldDB" id="S8A893"/>
<feature type="domain" description="BRCT" evidence="3">
    <location>
        <begin position="9"/>
        <end position="90"/>
    </location>
</feature>
<feature type="region of interest" description="Disordered" evidence="2">
    <location>
        <begin position="689"/>
        <end position="725"/>
    </location>
</feature>
<keyword evidence="1" id="KW-0677">Repeat</keyword>
<dbReference type="SMART" id="SM00292">
    <property type="entry name" value="BRCT"/>
    <property type="match status" value="5"/>
</dbReference>
<feature type="domain" description="BRCT" evidence="3">
    <location>
        <begin position="104"/>
        <end position="193"/>
    </location>
</feature>
<feature type="compositionally biased region" description="Basic and acidic residues" evidence="2">
    <location>
        <begin position="214"/>
        <end position="234"/>
    </location>
</feature>
<dbReference type="HOGENOM" id="CLU_009893_1_1_1"/>
<dbReference type="PANTHER" id="PTHR13561:SF20">
    <property type="entry name" value="DNA TOPOISOMERASE 2-BINDING PROTEIN 1"/>
    <property type="match status" value="1"/>
</dbReference>